<sequence length="312" mass="35448">MEWHKNLAGLTNGLQECKMGLRREDGNRELGVKEEGQGLSILDGREECYGRYGSSYWRRRTICCKVCPGGYFHCESSGTLATKGLFHPSLFKPLLKAKSTAHLRKQLVVQDTTRDESDPEDFIFTETTEADAIPVPKMFLDVEFKTYIGSVVISINPYRSLPIYSADKVEEYRNRNFYELRPHIMVNWNYEYLFSRSHTAFEKRNRDDNFALSDEAYRSLRDQDKDQCILITGESGAGKTEASKLVMSYVAAVCGKGTEVNQVKEQLLQSNPVLEAFGNAKTVRNDNSSRFGKYMDIEFDFKGDPLGGVISN</sequence>
<feature type="binding site" evidence="6">
    <location>
        <begin position="233"/>
        <end position="240"/>
    </location>
    <ligand>
        <name>ATP</name>
        <dbReference type="ChEBI" id="CHEBI:30616"/>
    </ligand>
</feature>
<dbReference type="Gene3D" id="3.40.850.10">
    <property type="entry name" value="Kinesin motor domain"/>
    <property type="match status" value="1"/>
</dbReference>
<dbReference type="GO" id="GO:0005903">
    <property type="term" value="C:brush border"/>
    <property type="evidence" value="ECO:0007669"/>
    <property type="project" value="TreeGrafter"/>
</dbReference>
<reference evidence="8 9" key="1">
    <citation type="journal article" date="2013" name="Proc. Natl. Acad. Sci. U.S.A.">
        <title>The king cobra genome reveals dynamic gene evolution and adaptation in the snake venom system.</title>
        <authorList>
            <person name="Vonk F.J."/>
            <person name="Casewell N.R."/>
            <person name="Henkel C.V."/>
            <person name="Heimberg A.M."/>
            <person name="Jansen H.J."/>
            <person name="McCleary R.J."/>
            <person name="Kerkkamp H.M."/>
            <person name="Vos R.A."/>
            <person name="Guerreiro I."/>
            <person name="Calvete J.J."/>
            <person name="Wuster W."/>
            <person name="Woods A.E."/>
            <person name="Logan J.M."/>
            <person name="Harrison R.A."/>
            <person name="Castoe T.A."/>
            <person name="de Koning A.P."/>
            <person name="Pollock D.D."/>
            <person name="Yandell M."/>
            <person name="Calderon D."/>
            <person name="Renjifo C."/>
            <person name="Currier R.B."/>
            <person name="Salgado D."/>
            <person name="Pla D."/>
            <person name="Sanz L."/>
            <person name="Hyder A.S."/>
            <person name="Ribeiro J.M."/>
            <person name="Arntzen J.W."/>
            <person name="van den Thillart G.E."/>
            <person name="Boetzer M."/>
            <person name="Pirovano W."/>
            <person name="Dirks R.P."/>
            <person name="Spaink H.P."/>
            <person name="Duboule D."/>
            <person name="McGlinn E."/>
            <person name="Kini R.M."/>
            <person name="Richardson M.K."/>
        </authorList>
    </citation>
    <scope>NUCLEOTIDE SEQUENCE</scope>
    <source>
        <tissue evidence="8">Blood</tissue>
    </source>
</reference>
<dbReference type="PRINTS" id="PR00193">
    <property type="entry name" value="MYOSINHEAVY"/>
</dbReference>
<dbReference type="GO" id="GO:0000146">
    <property type="term" value="F:microfilament motor activity"/>
    <property type="evidence" value="ECO:0007669"/>
    <property type="project" value="TreeGrafter"/>
</dbReference>
<dbReference type="SUPFAM" id="SSF52540">
    <property type="entry name" value="P-loop containing nucleoside triphosphate hydrolases"/>
    <property type="match status" value="1"/>
</dbReference>
<evidence type="ECO:0000256" key="6">
    <source>
        <dbReference type="PROSITE-ProRule" id="PRU00782"/>
    </source>
</evidence>
<comment type="similarity">
    <text evidence="6">Belongs to the TRAFAC class myosin-kinesin ATPase superfamily. Myosin family.</text>
</comment>
<dbReference type="GO" id="GO:0005524">
    <property type="term" value="F:ATP binding"/>
    <property type="evidence" value="ECO:0007669"/>
    <property type="project" value="UniProtKB-UniRule"/>
</dbReference>
<dbReference type="PANTHER" id="PTHR13140">
    <property type="entry name" value="MYOSIN"/>
    <property type="match status" value="1"/>
</dbReference>
<protein>
    <recommendedName>
        <fullName evidence="7">Myosin motor domain-containing protein</fullName>
    </recommendedName>
</protein>
<dbReference type="SMART" id="SM00242">
    <property type="entry name" value="MYSc"/>
    <property type="match status" value="1"/>
</dbReference>
<dbReference type="EMBL" id="AZIM01000667">
    <property type="protein sequence ID" value="ETE69883.1"/>
    <property type="molecule type" value="Genomic_DNA"/>
</dbReference>
<dbReference type="PANTHER" id="PTHR13140:SF277">
    <property type="entry name" value="UNCONVENTIONAL MYOSIN-IB"/>
    <property type="match status" value="1"/>
</dbReference>
<comment type="caution">
    <text evidence="6">Lacks conserved residue(s) required for the propagation of feature annotation.</text>
</comment>
<dbReference type="InterPro" id="IPR027417">
    <property type="entry name" value="P-loop_NTPase"/>
</dbReference>
<dbReference type="Proteomes" id="UP000018936">
    <property type="component" value="Unassembled WGS sequence"/>
</dbReference>
<evidence type="ECO:0000256" key="2">
    <source>
        <dbReference type="ARBA" id="ARBA00022840"/>
    </source>
</evidence>
<evidence type="ECO:0000256" key="5">
    <source>
        <dbReference type="ARBA" id="ARBA00023203"/>
    </source>
</evidence>
<dbReference type="GO" id="GO:0005737">
    <property type="term" value="C:cytoplasm"/>
    <property type="evidence" value="ECO:0007669"/>
    <property type="project" value="TreeGrafter"/>
</dbReference>
<dbReference type="InterPro" id="IPR036961">
    <property type="entry name" value="Kinesin_motor_dom_sf"/>
</dbReference>
<keyword evidence="5 6" id="KW-0009">Actin-binding</keyword>
<dbReference type="GO" id="GO:0051015">
    <property type="term" value="F:actin filament binding"/>
    <property type="evidence" value="ECO:0007669"/>
    <property type="project" value="TreeGrafter"/>
</dbReference>
<dbReference type="PROSITE" id="PS51456">
    <property type="entry name" value="MYOSIN_MOTOR"/>
    <property type="match status" value="1"/>
</dbReference>
<organism evidence="8 9">
    <name type="scientific">Ophiophagus hannah</name>
    <name type="common">King cobra</name>
    <name type="synonym">Naja hannah</name>
    <dbReference type="NCBI Taxonomy" id="8665"/>
    <lineage>
        <taxon>Eukaryota</taxon>
        <taxon>Metazoa</taxon>
        <taxon>Chordata</taxon>
        <taxon>Craniata</taxon>
        <taxon>Vertebrata</taxon>
        <taxon>Euteleostomi</taxon>
        <taxon>Lepidosauria</taxon>
        <taxon>Squamata</taxon>
        <taxon>Bifurcata</taxon>
        <taxon>Unidentata</taxon>
        <taxon>Episquamata</taxon>
        <taxon>Toxicofera</taxon>
        <taxon>Serpentes</taxon>
        <taxon>Colubroidea</taxon>
        <taxon>Elapidae</taxon>
        <taxon>Elapinae</taxon>
        <taxon>Ophiophagus</taxon>
    </lineage>
</organism>
<evidence type="ECO:0000313" key="9">
    <source>
        <dbReference type="Proteomes" id="UP000018936"/>
    </source>
</evidence>
<feature type="non-terminal residue" evidence="8">
    <location>
        <position position="1"/>
    </location>
</feature>
<dbReference type="Pfam" id="PF00063">
    <property type="entry name" value="Myosin_head"/>
    <property type="match status" value="2"/>
</dbReference>
<dbReference type="GO" id="GO:0005902">
    <property type="term" value="C:microvillus"/>
    <property type="evidence" value="ECO:0007669"/>
    <property type="project" value="TreeGrafter"/>
</dbReference>
<keyword evidence="2 6" id="KW-0067">ATP-binding</keyword>
<evidence type="ECO:0000259" key="7">
    <source>
        <dbReference type="PROSITE" id="PS51456"/>
    </source>
</evidence>
<dbReference type="GO" id="GO:0016459">
    <property type="term" value="C:myosin complex"/>
    <property type="evidence" value="ECO:0007669"/>
    <property type="project" value="UniProtKB-KW"/>
</dbReference>
<keyword evidence="9" id="KW-1185">Reference proteome</keyword>
<dbReference type="GO" id="GO:0006897">
    <property type="term" value="P:endocytosis"/>
    <property type="evidence" value="ECO:0007669"/>
    <property type="project" value="TreeGrafter"/>
</dbReference>
<comment type="caution">
    <text evidence="8">The sequence shown here is derived from an EMBL/GenBank/DDBJ whole genome shotgun (WGS) entry which is preliminary data.</text>
</comment>
<accession>V8P798</accession>
<dbReference type="GO" id="GO:0030048">
    <property type="term" value="P:actin filament-based movement"/>
    <property type="evidence" value="ECO:0007669"/>
    <property type="project" value="TreeGrafter"/>
</dbReference>
<evidence type="ECO:0000256" key="4">
    <source>
        <dbReference type="ARBA" id="ARBA00023175"/>
    </source>
</evidence>
<keyword evidence="4 6" id="KW-0505">Motor protein</keyword>
<dbReference type="OrthoDB" id="9037331at2759"/>
<name>V8P798_OPHHA</name>
<evidence type="ECO:0000256" key="3">
    <source>
        <dbReference type="ARBA" id="ARBA00023123"/>
    </source>
</evidence>
<keyword evidence="1 6" id="KW-0547">Nucleotide-binding</keyword>
<keyword evidence="3 6" id="KW-0518">Myosin</keyword>
<dbReference type="AlphaFoldDB" id="V8P798"/>
<gene>
    <name evidence="8" type="ORF">L345_04310</name>
</gene>
<feature type="domain" description="Myosin motor" evidence="7">
    <location>
        <begin position="146"/>
        <end position="312"/>
    </location>
</feature>
<dbReference type="GO" id="GO:0005886">
    <property type="term" value="C:plasma membrane"/>
    <property type="evidence" value="ECO:0007669"/>
    <property type="project" value="TreeGrafter"/>
</dbReference>
<dbReference type="InterPro" id="IPR001609">
    <property type="entry name" value="Myosin_head_motor_dom-like"/>
</dbReference>
<evidence type="ECO:0000313" key="8">
    <source>
        <dbReference type="EMBL" id="ETE69883.1"/>
    </source>
</evidence>
<dbReference type="GO" id="GO:0007015">
    <property type="term" value="P:actin filament organization"/>
    <property type="evidence" value="ECO:0007669"/>
    <property type="project" value="TreeGrafter"/>
</dbReference>
<feature type="non-terminal residue" evidence="8">
    <location>
        <position position="312"/>
    </location>
</feature>
<proteinExistence type="inferred from homology"/>
<evidence type="ECO:0000256" key="1">
    <source>
        <dbReference type="ARBA" id="ARBA00022741"/>
    </source>
</evidence>